<comment type="subcellular location">
    <subcellularLocation>
        <location evidence="4">Cell outer membrane</location>
    </subcellularLocation>
</comment>
<evidence type="ECO:0000259" key="5">
    <source>
        <dbReference type="Pfam" id="PF13525"/>
    </source>
</evidence>
<dbReference type="Pfam" id="PF13525">
    <property type="entry name" value="YfiO"/>
    <property type="match status" value="1"/>
</dbReference>
<dbReference type="InterPro" id="IPR039565">
    <property type="entry name" value="BamD-like"/>
</dbReference>
<name>A0A1Y5RR13_9RHOB</name>
<reference evidence="6 7" key="1">
    <citation type="submission" date="2017-03" db="EMBL/GenBank/DDBJ databases">
        <authorList>
            <person name="Afonso C.L."/>
            <person name="Miller P.J."/>
            <person name="Scott M.A."/>
            <person name="Spackman E."/>
            <person name="Goraichik I."/>
            <person name="Dimitrov K.M."/>
            <person name="Suarez D.L."/>
            <person name="Swayne D.E."/>
        </authorList>
    </citation>
    <scope>NUCLEOTIDE SEQUENCE [LARGE SCALE GENOMIC DNA]</scope>
    <source>
        <strain evidence="6 7">CECT 7066</strain>
    </source>
</reference>
<evidence type="ECO:0000256" key="2">
    <source>
        <dbReference type="ARBA" id="ARBA00023136"/>
    </source>
</evidence>
<evidence type="ECO:0000256" key="3">
    <source>
        <dbReference type="ARBA" id="ARBA00023237"/>
    </source>
</evidence>
<dbReference type="SUPFAM" id="SSF48452">
    <property type="entry name" value="TPR-like"/>
    <property type="match status" value="2"/>
</dbReference>
<keyword evidence="7" id="KW-1185">Reference proteome</keyword>
<dbReference type="Proteomes" id="UP000193870">
    <property type="component" value="Unassembled WGS sequence"/>
</dbReference>
<dbReference type="HAMAP" id="MF_00922">
    <property type="entry name" value="OM_assembly_BamD"/>
    <property type="match status" value="1"/>
</dbReference>
<dbReference type="InterPro" id="IPR011990">
    <property type="entry name" value="TPR-like_helical_dom_sf"/>
</dbReference>
<dbReference type="NCBIfam" id="TIGR03302">
    <property type="entry name" value="OM_YfiO"/>
    <property type="match status" value="1"/>
</dbReference>
<comment type="similarity">
    <text evidence="4">Belongs to the BamD family.</text>
</comment>
<sequence>MIAGRHIPFCPAHNCANRTGTKELDGARKTMAGISGRLISVAIMGAVLTACGGGGGPSASRDVPLENLDAETIYKRAELELETDDPEEAAEYFGEVERLYPYSEWGRRALVMQALAYHRDGDYEAARGAAQRYLQFYPNGEDAAYAQYLLALSYYDQIDDVGRDQGLTFQALQALRVVIEQYPDTEYAQSAVLKFDLAFDHLAAKEMEIGRYYLKRAHYTAAINRFRVVVEEFQTTTHTPEALLRLVESYLALGLTAEAQTAGAILGYNYQSTVWYQEAYALLTGRGLALEPQGDSWLNSVYRQVVRGEWL</sequence>
<feature type="domain" description="Outer membrane lipoprotein BamD-like" evidence="5">
    <location>
        <begin position="69"/>
        <end position="262"/>
    </location>
</feature>
<comment type="subunit">
    <text evidence="4">Part of the Bam complex.</text>
</comment>
<evidence type="ECO:0000256" key="1">
    <source>
        <dbReference type="ARBA" id="ARBA00022729"/>
    </source>
</evidence>
<dbReference type="GO" id="GO:0009279">
    <property type="term" value="C:cell outer membrane"/>
    <property type="evidence" value="ECO:0007669"/>
    <property type="project" value="UniProtKB-SubCell"/>
</dbReference>
<proteinExistence type="inferred from homology"/>
<dbReference type="InterPro" id="IPR017689">
    <property type="entry name" value="BamD"/>
</dbReference>
<accession>A0A1Y5RR13</accession>
<dbReference type="EMBL" id="FWFV01000002">
    <property type="protein sequence ID" value="SLN23087.1"/>
    <property type="molecule type" value="Genomic_DNA"/>
</dbReference>
<evidence type="ECO:0000313" key="7">
    <source>
        <dbReference type="Proteomes" id="UP000193870"/>
    </source>
</evidence>
<comment type="function">
    <text evidence="4">Part of the outer membrane protein assembly complex, which is involved in assembly and insertion of beta-barrel proteins into the outer membrane.</text>
</comment>
<protein>
    <recommendedName>
        <fullName evidence="4">Outer membrane protein assembly factor BamD</fullName>
    </recommendedName>
</protein>
<dbReference type="GO" id="GO:0043165">
    <property type="term" value="P:Gram-negative-bacterium-type cell outer membrane assembly"/>
    <property type="evidence" value="ECO:0007669"/>
    <property type="project" value="UniProtKB-UniRule"/>
</dbReference>
<dbReference type="STRING" id="315423.SAMN04488020_102496"/>
<keyword evidence="1 4" id="KW-0732">Signal</keyword>
<gene>
    <name evidence="4 6" type="primary">bamD</name>
    <name evidence="6" type="ORF">PAM7066_00785</name>
</gene>
<evidence type="ECO:0000313" key="6">
    <source>
        <dbReference type="EMBL" id="SLN23087.1"/>
    </source>
</evidence>
<keyword evidence="3 4" id="KW-0998">Cell outer membrane</keyword>
<evidence type="ECO:0000256" key="4">
    <source>
        <dbReference type="HAMAP-Rule" id="MF_00922"/>
    </source>
</evidence>
<dbReference type="AlphaFoldDB" id="A0A1Y5RR13"/>
<dbReference type="GO" id="GO:0051205">
    <property type="term" value="P:protein insertion into membrane"/>
    <property type="evidence" value="ECO:0007669"/>
    <property type="project" value="UniProtKB-UniRule"/>
</dbReference>
<keyword evidence="2 4" id="KW-0472">Membrane</keyword>
<dbReference type="Gene3D" id="1.25.40.10">
    <property type="entry name" value="Tetratricopeptide repeat domain"/>
    <property type="match status" value="1"/>
</dbReference>
<dbReference type="PANTHER" id="PTHR37423">
    <property type="entry name" value="SOLUBLE LYTIC MUREIN TRANSGLYCOSYLASE-RELATED"/>
    <property type="match status" value="1"/>
</dbReference>
<dbReference type="CDD" id="cd15830">
    <property type="entry name" value="BamD"/>
    <property type="match status" value="1"/>
</dbReference>
<organism evidence="6 7">
    <name type="scientific">Palleronia marisminoris</name>
    <dbReference type="NCBI Taxonomy" id="315423"/>
    <lineage>
        <taxon>Bacteria</taxon>
        <taxon>Pseudomonadati</taxon>
        <taxon>Pseudomonadota</taxon>
        <taxon>Alphaproteobacteria</taxon>
        <taxon>Rhodobacterales</taxon>
        <taxon>Roseobacteraceae</taxon>
        <taxon>Palleronia</taxon>
    </lineage>
</organism>
<dbReference type="PANTHER" id="PTHR37423:SF6">
    <property type="entry name" value="CELL DIVISION COORDINATOR CPOB"/>
    <property type="match status" value="1"/>
</dbReference>